<reference evidence="2 3" key="1">
    <citation type="submission" date="2020-06" db="EMBL/GenBank/DDBJ databases">
        <title>Transcriptomic and genomic resources for Thalictrum thalictroides and T. hernandezii: Facilitating candidate gene discovery in an emerging model plant lineage.</title>
        <authorList>
            <person name="Arias T."/>
            <person name="Riano-Pachon D.M."/>
            <person name="Di Stilio V.S."/>
        </authorList>
    </citation>
    <scope>NUCLEOTIDE SEQUENCE [LARGE SCALE GENOMIC DNA]</scope>
    <source>
        <strain evidence="3">cv. WT478/WT964</strain>
        <tissue evidence="2">Leaves</tissue>
    </source>
</reference>
<dbReference type="EMBL" id="JABWDY010002571">
    <property type="protein sequence ID" value="KAF5206552.1"/>
    <property type="molecule type" value="Genomic_DNA"/>
</dbReference>
<feature type="region of interest" description="Disordered" evidence="1">
    <location>
        <begin position="77"/>
        <end position="101"/>
    </location>
</feature>
<accession>A0A7J6XDW7</accession>
<evidence type="ECO:0000313" key="3">
    <source>
        <dbReference type="Proteomes" id="UP000554482"/>
    </source>
</evidence>
<proteinExistence type="predicted"/>
<organism evidence="2 3">
    <name type="scientific">Thalictrum thalictroides</name>
    <name type="common">Rue-anemone</name>
    <name type="synonym">Anemone thalictroides</name>
    <dbReference type="NCBI Taxonomy" id="46969"/>
    <lineage>
        <taxon>Eukaryota</taxon>
        <taxon>Viridiplantae</taxon>
        <taxon>Streptophyta</taxon>
        <taxon>Embryophyta</taxon>
        <taxon>Tracheophyta</taxon>
        <taxon>Spermatophyta</taxon>
        <taxon>Magnoliopsida</taxon>
        <taxon>Ranunculales</taxon>
        <taxon>Ranunculaceae</taxon>
        <taxon>Thalictroideae</taxon>
        <taxon>Thalictrum</taxon>
    </lineage>
</organism>
<protein>
    <submittedName>
        <fullName evidence="2">Uncharacterized protein</fullName>
    </submittedName>
</protein>
<sequence length="101" mass="11687">MLSVMHQFETDQAVELYVEHELGRSSNVFSDDNQLPVDFPCDEVENNITYDDYTIDDVVEDEDNTVYHEDDRVVEVPVDSDSEARSIDVSDDELKDVRIEQ</sequence>
<gene>
    <name evidence="2" type="ORF">FRX31_003862</name>
</gene>
<keyword evidence="3" id="KW-1185">Reference proteome</keyword>
<comment type="caution">
    <text evidence="2">The sequence shown here is derived from an EMBL/GenBank/DDBJ whole genome shotgun (WGS) entry which is preliminary data.</text>
</comment>
<dbReference type="Proteomes" id="UP000554482">
    <property type="component" value="Unassembled WGS sequence"/>
</dbReference>
<name>A0A7J6XDW7_THATH</name>
<evidence type="ECO:0000256" key="1">
    <source>
        <dbReference type="SAM" id="MobiDB-lite"/>
    </source>
</evidence>
<dbReference type="AlphaFoldDB" id="A0A7J6XDW7"/>
<evidence type="ECO:0000313" key="2">
    <source>
        <dbReference type="EMBL" id="KAF5206552.1"/>
    </source>
</evidence>